<evidence type="ECO:0000313" key="4">
    <source>
        <dbReference type="EMBL" id="MEV0366814.1"/>
    </source>
</evidence>
<dbReference type="PROSITE" id="PS51077">
    <property type="entry name" value="HTH_ICLR"/>
    <property type="match status" value="1"/>
</dbReference>
<dbReference type="Gene3D" id="1.10.10.10">
    <property type="entry name" value="Winged helix-like DNA-binding domain superfamily/Winged helix DNA-binding domain"/>
    <property type="match status" value="1"/>
</dbReference>
<dbReference type="SUPFAM" id="SSF55781">
    <property type="entry name" value="GAF domain-like"/>
    <property type="match status" value="1"/>
</dbReference>
<protein>
    <submittedName>
        <fullName evidence="4">Helix-turn-helix domain-containing protein</fullName>
    </submittedName>
</protein>
<evidence type="ECO:0000313" key="5">
    <source>
        <dbReference type="Proteomes" id="UP001551658"/>
    </source>
</evidence>
<dbReference type="InterPro" id="IPR036390">
    <property type="entry name" value="WH_DNA-bd_sf"/>
</dbReference>
<dbReference type="InterPro" id="IPR005471">
    <property type="entry name" value="Tscrpt_reg_IclR_N"/>
</dbReference>
<evidence type="ECO:0000256" key="1">
    <source>
        <dbReference type="ARBA" id="ARBA00023015"/>
    </source>
</evidence>
<dbReference type="InterPro" id="IPR029016">
    <property type="entry name" value="GAF-like_dom_sf"/>
</dbReference>
<name>A0ABV3FGG0_9NOCA</name>
<comment type="caution">
    <text evidence="4">The sequence shown here is derived from an EMBL/GenBank/DDBJ whole genome shotgun (WGS) entry which is preliminary data.</text>
</comment>
<keyword evidence="2" id="KW-0804">Transcription</keyword>
<keyword evidence="1" id="KW-0805">Transcription regulation</keyword>
<dbReference type="InterPro" id="IPR036388">
    <property type="entry name" value="WH-like_DNA-bd_sf"/>
</dbReference>
<dbReference type="SMART" id="SM00346">
    <property type="entry name" value="HTH_ICLR"/>
    <property type="match status" value="1"/>
</dbReference>
<dbReference type="Pfam" id="PF09339">
    <property type="entry name" value="HTH_IclR"/>
    <property type="match status" value="1"/>
</dbReference>
<dbReference type="Proteomes" id="UP001551658">
    <property type="component" value="Unassembled WGS sequence"/>
</dbReference>
<evidence type="ECO:0000259" key="3">
    <source>
        <dbReference type="PROSITE" id="PS51077"/>
    </source>
</evidence>
<dbReference type="SUPFAM" id="SSF46785">
    <property type="entry name" value="Winged helix' DNA-binding domain"/>
    <property type="match status" value="1"/>
</dbReference>
<dbReference type="PANTHER" id="PTHR30136:SF24">
    <property type="entry name" value="HTH-TYPE TRANSCRIPTIONAL REPRESSOR ALLR"/>
    <property type="match status" value="1"/>
</dbReference>
<gene>
    <name evidence="4" type="ORF">AB0H72_29385</name>
</gene>
<keyword evidence="5" id="KW-1185">Reference proteome</keyword>
<accession>A0ABV3FGG0</accession>
<dbReference type="InterPro" id="IPR050707">
    <property type="entry name" value="HTH_MetabolicPath_Reg"/>
</dbReference>
<reference evidence="4 5" key="1">
    <citation type="submission" date="2024-06" db="EMBL/GenBank/DDBJ databases">
        <title>The Natural Products Discovery Center: Release of the First 8490 Sequenced Strains for Exploring Actinobacteria Biosynthetic Diversity.</title>
        <authorList>
            <person name="Kalkreuter E."/>
            <person name="Kautsar S.A."/>
            <person name="Yang D."/>
            <person name="Bader C.D."/>
            <person name="Teijaro C.N."/>
            <person name="Fluegel L."/>
            <person name="Davis C.M."/>
            <person name="Simpson J.R."/>
            <person name="Lauterbach L."/>
            <person name="Steele A.D."/>
            <person name="Gui C."/>
            <person name="Meng S."/>
            <person name="Li G."/>
            <person name="Viehrig K."/>
            <person name="Ye F."/>
            <person name="Su P."/>
            <person name="Kiefer A.F."/>
            <person name="Nichols A."/>
            <person name="Cepeda A.J."/>
            <person name="Yan W."/>
            <person name="Fan B."/>
            <person name="Jiang Y."/>
            <person name="Adhikari A."/>
            <person name="Zheng C.-J."/>
            <person name="Schuster L."/>
            <person name="Cowan T.M."/>
            <person name="Smanski M.J."/>
            <person name="Chevrette M.G."/>
            <person name="De Carvalho L.P.S."/>
            <person name="Shen B."/>
        </authorList>
    </citation>
    <scope>NUCLEOTIDE SEQUENCE [LARGE SCALE GENOMIC DNA]</scope>
    <source>
        <strain evidence="4 5">NPDC050671</strain>
    </source>
</reference>
<organism evidence="4 5">
    <name type="scientific">Nocardia fusca</name>
    <dbReference type="NCBI Taxonomy" id="941183"/>
    <lineage>
        <taxon>Bacteria</taxon>
        <taxon>Bacillati</taxon>
        <taxon>Actinomycetota</taxon>
        <taxon>Actinomycetes</taxon>
        <taxon>Mycobacteriales</taxon>
        <taxon>Nocardiaceae</taxon>
        <taxon>Nocardia</taxon>
    </lineage>
</organism>
<feature type="domain" description="HTH iclR-type" evidence="3">
    <location>
        <begin position="15"/>
        <end position="78"/>
    </location>
</feature>
<dbReference type="Gene3D" id="3.30.450.40">
    <property type="match status" value="1"/>
</dbReference>
<dbReference type="PANTHER" id="PTHR30136">
    <property type="entry name" value="HELIX-TURN-HELIX TRANSCRIPTIONAL REGULATOR, ICLR FAMILY"/>
    <property type="match status" value="1"/>
</dbReference>
<dbReference type="RefSeq" id="WP_357985426.1">
    <property type="nucleotide sequence ID" value="NZ_JBFAIH010000022.1"/>
</dbReference>
<proteinExistence type="predicted"/>
<evidence type="ECO:0000256" key="2">
    <source>
        <dbReference type="ARBA" id="ARBA00023163"/>
    </source>
</evidence>
<sequence>MTTDALPRTKRSSPSPPTDRVVAIMHLLGSSPQRSYSLTEIERTLGISRATAHAILAVLVGHDWIVRDPETGGYSWGPALTALARPGGAGSRRIRARLGELAEAIGCQVALFQPQGAALIAIETAGTTTAPRPVTAGFTVPLVAPFGREFIAFAEPDAQRAWLDRIGPVNPEFTTRMRQVLAEIRDRQYAVERLSRAFGRVFTALHALSDEFDAITERLAAAVAELTVVDFLDDELAAGHEHPVAAISAPVLTSTGTVPLTLTAVLMRPLSTTETAAIGAVVRRAAADIDDLRNAYGDT</sequence>
<dbReference type="EMBL" id="JBFAIH010000022">
    <property type="protein sequence ID" value="MEV0366814.1"/>
    <property type="molecule type" value="Genomic_DNA"/>
</dbReference>